<proteinExistence type="predicted"/>
<dbReference type="Proteomes" id="UP000219338">
    <property type="component" value="Unassembled WGS sequence"/>
</dbReference>
<evidence type="ECO:0000313" key="2">
    <source>
        <dbReference type="Proteomes" id="UP000219338"/>
    </source>
</evidence>
<dbReference type="OrthoDB" id="2930126at2759"/>
<name>A0A284QKB0_ARMOS</name>
<reference evidence="2" key="1">
    <citation type="journal article" date="2017" name="Nat. Ecol. Evol.">
        <title>Genome expansion and lineage-specific genetic innovations in the forest pathogenic fungi Armillaria.</title>
        <authorList>
            <person name="Sipos G."/>
            <person name="Prasanna A.N."/>
            <person name="Walter M.C."/>
            <person name="O'Connor E."/>
            <person name="Balint B."/>
            <person name="Krizsan K."/>
            <person name="Kiss B."/>
            <person name="Hess J."/>
            <person name="Varga T."/>
            <person name="Slot J."/>
            <person name="Riley R."/>
            <person name="Boka B."/>
            <person name="Rigling D."/>
            <person name="Barry K."/>
            <person name="Lee J."/>
            <person name="Mihaltcheva S."/>
            <person name="LaButti K."/>
            <person name="Lipzen A."/>
            <person name="Waldron R."/>
            <person name="Moloney N.M."/>
            <person name="Sperisen C."/>
            <person name="Kredics L."/>
            <person name="Vagvoelgyi C."/>
            <person name="Patrignani A."/>
            <person name="Fitzpatrick D."/>
            <person name="Nagy I."/>
            <person name="Doyle S."/>
            <person name="Anderson J.B."/>
            <person name="Grigoriev I.V."/>
            <person name="Gueldener U."/>
            <person name="Muensterkoetter M."/>
            <person name="Nagy L.G."/>
        </authorList>
    </citation>
    <scope>NUCLEOTIDE SEQUENCE [LARGE SCALE GENOMIC DNA]</scope>
    <source>
        <strain evidence="2">C18/9</strain>
    </source>
</reference>
<evidence type="ECO:0000313" key="1">
    <source>
        <dbReference type="EMBL" id="SJK96892.1"/>
    </source>
</evidence>
<organism evidence="1 2">
    <name type="scientific">Armillaria ostoyae</name>
    <name type="common">Armillaria root rot fungus</name>
    <dbReference type="NCBI Taxonomy" id="47428"/>
    <lineage>
        <taxon>Eukaryota</taxon>
        <taxon>Fungi</taxon>
        <taxon>Dikarya</taxon>
        <taxon>Basidiomycota</taxon>
        <taxon>Agaricomycotina</taxon>
        <taxon>Agaricomycetes</taxon>
        <taxon>Agaricomycetidae</taxon>
        <taxon>Agaricales</taxon>
        <taxon>Marasmiineae</taxon>
        <taxon>Physalacriaceae</taxon>
        <taxon>Armillaria</taxon>
    </lineage>
</organism>
<dbReference type="EMBL" id="FUEG01000001">
    <property type="protein sequence ID" value="SJK96892.1"/>
    <property type="molecule type" value="Genomic_DNA"/>
</dbReference>
<keyword evidence="2" id="KW-1185">Reference proteome</keyword>
<protein>
    <submittedName>
        <fullName evidence="1">Uncharacterized protein</fullName>
    </submittedName>
</protein>
<dbReference type="AlphaFoldDB" id="A0A284QKB0"/>
<sequence length="189" mass="21256">MQTFESSKLATVHQLPCEEQMTYEEMLDSCPSVEWFRRAPDSPFKRGVPSPKKTKSENVKFIPVDSSPLKDTLDSNPSLDTPLHAQFIASLALPKSFGSRTRTTTDDHLEFFGNEEWAELLSPTCVLCKACGKTCQLDPREEMREHVYDLVACEGGDGREVVLQEEDGVNDFDIPHLDNGICFPYASYT</sequence>
<accession>A0A284QKB0</accession>
<gene>
    <name evidence="1" type="ORF">ARMOST_00140</name>
</gene>